<proteinExistence type="predicted"/>
<protein>
    <submittedName>
        <fullName evidence="2">Uncharacterized protein</fullName>
    </submittedName>
</protein>
<name>A0A453IA41_AEGTS</name>
<evidence type="ECO:0000313" key="2">
    <source>
        <dbReference type="EnsemblPlants" id="AET4Gv20500000.7"/>
    </source>
</evidence>
<accession>A0A453IA41</accession>
<evidence type="ECO:0000256" key="1">
    <source>
        <dbReference type="SAM" id="MobiDB-lite"/>
    </source>
</evidence>
<evidence type="ECO:0000313" key="3">
    <source>
        <dbReference type="Proteomes" id="UP000015105"/>
    </source>
</evidence>
<reference evidence="2" key="4">
    <citation type="submission" date="2019-03" db="UniProtKB">
        <authorList>
            <consortium name="EnsemblPlants"/>
        </authorList>
    </citation>
    <scope>IDENTIFICATION</scope>
</reference>
<organism evidence="2 3">
    <name type="scientific">Aegilops tauschii subsp. strangulata</name>
    <name type="common">Goatgrass</name>
    <dbReference type="NCBI Taxonomy" id="200361"/>
    <lineage>
        <taxon>Eukaryota</taxon>
        <taxon>Viridiplantae</taxon>
        <taxon>Streptophyta</taxon>
        <taxon>Embryophyta</taxon>
        <taxon>Tracheophyta</taxon>
        <taxon>Spermatophyta</taxon>
        <taxon>Magnoliopsida</taxon>
        <taxon>Liliopsida</taxon>
        <taxon>Poales</taxon>
        <taxon>Poaceae</taxon>
        <taxon>BOP clade</taxon>
        <taxon>Pooideae</taxon>
        <taxon>Triticodae</taxon>
        <taxon>Triticeae</taxon>
        <taxon>Triticinae</taxon>
        <taxon>Aegilops</taxon>
    </lineage>
</organism>
<reference evidence="2" key="3">
    <citation type="journal article" date="2017" name="Nature">
        <title>Genome sequence of the progenitor of the wheat D genome Aegilops tauschii.</title>
        <authorList>
            <person name="Luo M.C."/>
            <person name="Gu Y.Q."/>
            <person name="Puiu D."/>
            <person name="Wang H."/>
            <person name="Twardziok S.O."/>
            <person name="Deal K.R."/>
            <person name="Huo N."/>
            <person name="Zhu T."/>
            <person name="Wang L."/>
            <person name="Wang Y."/>
            <person name="McGuire P.E."/>
            <person name="Liu S."/>
            <person name="Long H."/>
            <person name="Ramasamy R.K."/>
            <person name="Rodriguez J.C."/>
            <person name="Van S.L."/>
            <person name="Yuan L."/>
            <person name="Wang Z."/>
            <person name="Xia Z."/>
            <person name="Xiao L."/>
            <person name="Anderson O.D."/>
            <person name="Ouyang S."/>
            <person name="Liang Y."/>
            <person name="Zimin A.V."/>
            <person name="Pertea G."/>
            <person name="Qi P."/>
            <person name="Bennetzen J.L."/>
            <person name="Dai X."/>
            <person name="Dawson M.W."/>
            <person name="Muller H.G."/>
            <person name="Kugler K."/>
            <person name="Rivarola-Duarte L."/>
            <person name="Spannagl M."/>
            <person name="Mayer K.F.X."/>
            <person name="Lu F.H."/>
            <person name="Bevan M.W."/>
            <person name="Leroy P."/>
            <person name="Li P."/>
            <person name="You F.M."/>
            <person name="Sun Q."/>
            <person name="Liu Z."/>
            <person name="Lyons E."/>
            <person name="Wicker T."/>
            <person name="Salzberg S.L."/>
            <person name="Devos K.M."/>
            <person name="Dvorak J."/>
        </authorList>
    </citation>
    <scope>NUCLEOTIDE SEQUENCE [LARGE SCALE GENOMIC DNA]</scope>
    <source>
        <strain evidence="2">cv. AL8/78</strain>
    </source>
</reference>
<sequence length="187" mass="20190">TSHLPPPTSHDLLTPPYPPSHYPQKNLHITSASSIQGVRGQAKSLLSVTTTPPPPPVILPSSGACCAAAYRSSYPSLPFPDPSPWRLPPRPYMRPAATLVTTGRQCPAPPLFCRSTAPRLLWFVDLLPRATSPHAPLPARPWWCCSASAISTPTPLTVQQATPLTRSSLKLFCSFCGRPGRILCRPS</sequence>
<dbReference type="AlphaFoldDB" id="A0A453IA41"/>
<reference evidence="3" key="2">
    <citation type="journal article" date="2017" name="Nat. Plants">
        <title>The Aegilops tauschii genome reveals multiple impacts of transposons.</title>
        <authorList>
            <person name="Zhao G."/>
            <person name="Zou C."/>
            <person name="Li K."/>
            <person name="Wang K."/>
            <person name="Li T."/>
            <person name="Gao L."/>
            <person name="Zhang X."/>
            <person name="Wang H."/>
            <person name="Yang Z."/>
            <person name="Liu X."/>
            <person name="Jiang W."/>
            <person name="Mao L."/>
            <person name="Kong X."/>
            <person name="Jiao Y."/>
            <person name="Jia J."/>
        </authorList>
    </citation>
    <scope>NUCLEOTIDE SEQUENCE [LARGE SCALE GENOMIC DNA]</scope>
    <source>
        <strain evidence="3">cv. AL8/78</strain>
    </source>
</reference>
<dbReference type="EnsemblPlants" id="AET4Gv20500000.7">
    <property type="protein sequence ID" value="AET4Gv20500000.7"/>
    <property type="gene ID" value="AET4Gv20500000"/>
</dbReference>
<reference evidence="3" key="1">
    <citation type="journal article" date="2014" name="Science">
        <title>Ancient hybridizations among the ancestral genomes of bread wheat.</title>
        <authorList>
            <consortium name="International Wheat Genome Sequencing Consortium,"/>
            <person name="Marcussen T."/>
            <person name="Sandve S.R."/>
            <person name="Heier L."/>
            <person name="Spannagl M."/>
            <person name="Pfeifer M."/>
            <person name="Jakobsen K.S."/>
            <person name="Wulff B.B."/>
            <person name="Steuernagel B."/>
            <person name="Mayer K.F."/>
            <person name="Olsen O.A."/>
        </authorList>
    </citation>
    <scope>NUCLEOTIDE SEQUENCE [LARGE SCALE GENOMIC DNA]</scope>
    <source>
        <strain evidence="3">cv. AL8/78</strain>
    </source>
</reference>
<reference evidence="2" key="5">
    <citation type="journal article" date="2021" name="G3 (Bethesda)">
        <title>Aegilops tauschii genome assembly Aet v5.0 features greater sequence contiguity and improved annotation.</title>
        <authorList>
            <person name="Wang L."/>
            <person name="Zhu T."/>
            <person name="Rodriguez J.C."/>
            <person name="Deal K.R."/>
            <person name="Dubcovsky J."/>
            <person name="McGuire P.E."/>
            <person name="Lux T."/>
            <person name="Spannagl M."/>
            <person name="Mayer K.F.X."/>
            <person name="Baldrich P."/>
            <person name="Meyers B.C."/>
            <person name="Huo N."/>
            <person name="Gu Y.Q."/>
            <person name="Zhou H."/>
            <person name="Devos K.M."/>
            <person name="Bennetzen J.L."/>
            <person name="Unver T."/>
            <person name="Budak H."/>
            <person name="Gulick P.J."/>
            <person name="Galiba G."/>
            <person name="Kalapos B."/>
            <person name="Nelson D.R."/>
            <person name="Li P."/>
            <person name="You F.M."/>
            <person name="Luo M.C."/>
            <person name="Dvorak J."/>
        </authorList>
    </citation>
    <scope>NUCLEOTIDE SEQUENCE [LARGE SCALE GENOMIC DNA]</scope>
    <source>
        <strain evidence="2">cv. AL8/78</strain>
    </source>
</reference>
<dbReference type="Gramene" id="AET4Gv20500000.7">
    <property type="protein sequence ID" value="AET4Gv20500000.7"/>
    <property type="gene ID" value="AET4Gv20500000"/>
</dbReference>
<feature type="region of interest" description="Disordered" evidence="1">
    <location>
        <begin position="1"/>
        <end position="25"/>
    </location>
</feature>
<keyword evidence="3" id="KW-1185">Reference proteome</keyword>
<dbReference type="Proteomes" id="UP000015105">
    <property type="component" value="Chromosome 4D"/>
</dbReference>